<sequence>MDSDVYSDKKFLKQQRAGEAHMNMCATRISLAFHDAGAGALFDNWRDYIVRDKRGRKLIASVEHLMELLEKRLGRPTVLQPKDARNYAKSPLLAGQQGLIAFRNFWQRRGETAFNGDHMDLWRGDEISGSALQNLGRAEISFWPIWMLGQYIRSRR</sequence>
<accession>A0A2U2J6T0</accession>
<protein>
    <submittedName>
        <fullName evidence="1">Uncharacterized protein</fullName>
    </submittedName>
</protein>
<organism evidence="1 2">
    <name type="scientific">Allosphingosinicella humi</name>
    <dbReference type="NCBI Taxonomy" id="2068657"/>
    <lineage>
        <taxon>Bacteria</taxon>
        <taxon>Pseudomonadati</taxon>
        <taxon>Pseudomonadota</taxon>
        <taxon>Alphaproteobacteria</taxon>
        <taxon>Sphingomonadales</taxon>
        <taxon>Sphingomonadaceae</taxon>
        <taxon>Allosphingosinicella</taxon>
    </lineage>
</organism>
<dbReference type="Proteomes" id="UP000245916">
    <property type="component" value="Unassembled WGS sequence"/>
</dbReference>
<name>A0A2U2J6T0_9SPHN</name>
<keyword evidence="2" id="KW-1185">Reference proteome</keyword>
<reference evidence="1 2" key="1">
    <citation type="submission" date="2018-05" db="EMBL/GenBank/DDBJ databases">
        <title>Genome of Sphingosinicella humi QZX222.</title>
        <authorList>
            <person name="Qiao Z."/>
            <person name="Wang G."/>
        </authorList>
    </citation>
    <scope>NUCLEOTIDE SEQUENCE [LARGE SCALE GENOMIC DNA]</scope>
    <source>
        <strain evidence="1 2">QZX222</strain>
    </source>
</reference>
<gene>
    <name evidence="1" type="ORF">DF286_11910</name>
</gene>
<dbReference type="AlphaFoldDB" id="A0A2U2J6T0"/>
<dbReference type="InterPro" id="IPR025562">
    <property type="entry name" value="Tae4"/>
</dbReference>
<comment type="caution">
    <text evidence="1">The sequence shown here is derived from an EMBL/GenBank/DDBJ whole genome shotgun (WGS) entry which is preliminary data.</text>
</comment>
<dbReference type="Pfam" id="PF14113">
    <property type="entry name" value="Tae4"/>
    <property type="match status" value="1"/>
</dbReference>
<proteinExistence type="predicted"/>
<dbReference type="EMBL" id="QFFF01000001">
    <property type="protein sequence ID" value="PWG03991.1"/>
    <property type="molecule type" value="Genomic_DNA"/>
</dbReference>
<evidence type="ECO:0000313" key="2">
    <source>
        <dbReference type="Proteomes" id="UP000245916"/>
    </source>
</evidence>
<dbReference type="OrthoDB" id="1262040at2"/>
<dbReference type="Gene3D" id="3.90.1720.70">
    <property type="match status" value="1"/>
</dbReference>
<evidence type="ECO:0000313" key="1">
    <source>
        <dbReference type="EMBL" id="PWG03991.1"/>
    </source>
</evidence>